<dbReference type="InterPro" id="IPR011010">
    <property type="entry name" value="DNA_brk_join_enz"/>
</dbReference>
<dbReference type="KEGG" id="pnd:Pla175_39100"/>
<name>A0A518DGA0_9BACT</name>
<keyword evidence="3" id="KW-0233">DNA recombination</keyword>
<dbReference type="PANTHER" id="PTHR30349">
    <property type="entry name" value="PHAGE INTEGRASE-RELATED"/>
    <property type="match status" value="1"/>
</dbReference>
<keyword evidence="6" id="KW-1185">Reference proteome</keyword>
<gene>
    <name evidence="5" type="ORF">Pla175_39100</name>
</gene>
<dbReference type="EMBL" id="CP036291">
    <property type="protein sequence ID" value="QDU90505.1"/>
    <property type="molecule type" value="Genomic_DNA"/>
</dbReference>
<reference evidence="5 6" key="1">
    <citation type="submission" date="2019-02" db="EMBL/GenBank/DDBJ databases">
        <title>Deep-cultivation of Planctomycetes and their phenomic and genomic characterization uncovers novel biology.</title>
        <authorList>
            <person name="Wiegand S."/>
            <person name="Jogler M."/>
            <person name="Boedeker C."/>
            <person name="Pinto D."/>
            <person name="Vollmers J."/>
            <person name="Rivas-Marin E."/>
            <person name="Kohn T."/>
            <person name="Peeters S.H."/>
            <person name="Heuer A."/>
            <person name="Rast P."/>
            <person name="Oberbeckmann S."/>
            <person name="Bunk B."/>
            <person name="Jeske O."/>
            <person name="Meyerdierks A."/>
            <person name="Storesund J.E."/>
            <person name="Kallscheuer N."/>
            <person name="Luecker S."/>
            <person name="Lage O.M."/>
            <person name="Pohl T."/>
            <person name="Merkel B.J."/>
            <person name="Hornburger P."/>
            <person name="Mueller R.-W."/>
            <person name="Bruemmer F."/>
            <person name="Labrenz M."/>
            <person name="Spormann A.M."/>
            <person name="Op den Camp H."/>
            <person name="Overmann J."/>
            <person name="Amann R."/>
            <person name="Jetten M.S.M."/>
            <person name="Mascher T."/>
            <person name="Medema M.H."/>
            <person name="Devos D.P."/>
            <person name="Kaster A.-K."/>
            <person name="Ovreas L."/>
            <person name="Rohde M."/>
            <person name="Galperin M.Y."/>
            <person name="Jogler C."/>
        </authorList>
    </citation>
    <scope>NUCLEOTIDE SEQUENCE [LARGE SCALE GENOMIC DNA]</scope>
    <source>
        <strain evidence="5 6">Pla175</strain>
    </source>
</reference>
<dbReference type="GO" id="GO:0015074">
    <property type="term" value="P:DNA integration"/>
    <property type="evidence" value="ECO:0007669"/>
    <property type="project" value="InterPro"/>
</dbReference>
<evidence type="ECO:0000313" key="5">
    <source>
        <dbReference type="EMBL" id="QDU90505.1"/>
    </source>
</evidence>
<sequence>MARSPSVPAYSLHKPSGRAVVKVKQRSIYLGEYGSPESRQAYARIAADLMAGCEPTPPQQPGGTLPVRAVTIGEVVNAYARYASGYYRKSGKATSEIAIIDAALRHLGPYRDLPAAAFRVTDMRATQERMASAGLARPTVNKYQNRIVRVFKWAAVEELIPAAVAQALVLLPGLRRGRTTASEPAPILPVDQAVVDATLLELLPAVATMVRLQLKTGMRPGEVVLLRPCDLDRTGEVWLYRPSTHKCEHHGTGRIVFLNAASQTLLTPYLFRTPTEYCFRPERWSPKPVAQRRYDTASYGRSIRRAAERAGVPPWFPNQLRHAFATQVRAAFGLEAAQVLLGHSRADVTQLYAETNAALGAATVRAIE</sequence>
<evidence type="ECO:0000313" key="6">
    <source>
        <dbReference type="Proteomes" id="UP000317429"/>
    </source>
</evidence>
<dbReference type="CDD" id="cd00397">
    <property type="entry name" value="DNA_BRE_C"/>
    <property type="match status" value="1"/>
</dbReference>
<dbReference type="Pfam" id="PF00589">
    <property type="entry name" value="Phage_integrase"/>
    <property type="match status" value="1"/>
</dbReference>
<dbReference type="Proteomes" id="UP000317429">
    <property type="component" value="Chromosome"/>
</dbReference>
<dbReference type="InterPro" id="IPR050090">
    <property type="entry name" value="Tyrosine_recombinase_XerCD"/>
</dbReference>
<keyword evidence="2" id="KW-0238">DNA-binding</keyword>
<dbReference type="GO" id="GO:0006310">
    <property type="term" value="P:DNA recombination"/>
    <property type="evidence" value="ECO:0007669"/>
    <property type="project" value="UniProtKB-KW"/>
</dbReference>
<dbReference type="OrthoDB" id="254233at2"/>
<dbReference type="InterPro" id="IPR010998">
    <property type="entry name" value="Integrase_recombinase_N"/>
</dbReference>
<dbReference type="PROSITE" id="PS51898">
    <property type="entry name" value="TYR_RECOMBINASE"/>
    <property type="match status" value="1"/>
</dbReference>
<dbReference type="Gene3D" id="1.10.150.130">
    <property type="match status" value="1"/>
</dbReference>
<dbReference type="RefSeq" id="WP_145289114.1">
    <property type="nucleotide sequence ID" value="NZ_CP036291.1"/>
</dbReference>
<evidence type="ECO:0000256" key="3">
    <source>
        <dbReference type="ARBA" id="ARBA00023172"/>
    </source>
</evidence>
<organism evidence="5 6">
    <name type="scientific">Pirellulimonas nuda</name>
    <dbReference type="NCBI Taxonomy" id="2528009"/>
    <lineage>
        <taxon>Bacteria</taxon>
        <taxon>Pseudomonadati</taxon>
        <taxon>Planctomycetota</taxon>
        <taxon>Planctomycetia</taxon>
        <taxon>Pirellulales</taxon>
        <taxon>Lacipirellulaceae</taxon>
        <taxon>Pirellulimonas</taxon>
    </lineage>
</organism>
<proteinExistence type="inferred from homology"/>
<dbReference type="Gene3D" id="1.10.443.10">
    <property type="entry name" value="Intergrase catalytic core"/>
    <property type="match status" value="1"/>
</dbReference>
<evidence type="ECO:0000256" key="2">
    <source>
        <dbReference type="ARBA" id="ARBA00023125"/>
    </source>
</evidence>
<comment type="similarity">
    <text evidence="1">Belongs to the 'phage' integrase family.</text>
</comment>
<dbReference type="GO" id="GO:0003677">
    <property type="term" value="F:DNA binding"/>
    <property type="evidence" value="ECO:0007669"/>
    <property type="project" value="UniProtKB-KW"/>
</dbReference>
<protein>
    <submittedName>
        <fullName evidence="5">Site-specific tyrosine recombinase XerC</fullName>
    </submittedName>
</protein>
<evidence type="ECO:0000256" key="1">
    <source>
        <dbReference type="ARBA" id="ARBA00008857"/>
    </source>
</evidence>
<feature type="domain" description="Tyr recombinase" evidence="4">
    <location>
        <begin position="183"/>
        <end position="365"/>
    </location>
</feature>
<dbReference type="SUPFAM" id="SSF56349">
    <property type="entry name" value="DNA breaking-rejoining enzymes"/>
    <property type="match status" value="1"/>
</dbReference>
<accession>A0A518DGA0</accession>
<dbReference type="InterPro" id="IPR013762">
    <property type="entry name" value="Integrase-like_cat_sf"/>
</dbReference>
<dbReference type="AlphaFoldDB" id="A0A518DGA0"/>
<dbReference type="PANTHER" id="PTHR30349:SF64">
    <property type="entry name" value="PROPHAGE INTEGRASE INTD-RELATED"/>
    <property type="match status" value="1"/>
</dbReference>
<dbReference type="InterPro" id="IPR002104">
    <property type="entry name" value="Integrase_catalytic"/>
</dbReference>
<evidence type="ECO:0000259" key="4">
    <source>
        <dbReference type="PROSITE" id="PS51898"/>
    </source>
</evidence>